<gene>
    <name evidence="13" type="ORF">H4F99_06050</name>
</gene>
<comment type="caution">
    <text evidence="13">The sequence shown here is derived from an EMBL/GenBank/DDBJ whole genome shotgun (WGS) entry which is preliminary data.</text>
</comment>
<dbReference type="GO" id="GO:0005886">
    <property type="term" value="C:plasma membrane"/>
    <property type="evidence" value="ECO:0007669"/>
    <property type="project" value="UniProtKB-SubCell"/>
</dbReference>
<dbReference type="AlphaFoldDB" id="A0A7W3U356"/>
<protein>
    <recommendedName>
        <fullName evidence="2">Type II secretion system protein H</fullName>
    </recommendedName>
    <alternativeName>
        <fullName evidence="10">General secretion pathway protein H</fullName>
    </alternativeName>
</protein>
<dbReference type="Pfam" id="PF07963">
    <property type="entry name" value="N_methyl"/>
    <property type="match status" value="1"/>
</dbReference>
<dbReference type="GO" id="GO:0015627">
    <property type="term" value="C:type II protein secretion system complex"/>
    <property type="evidence" value="ECO:0007669"/>
    <property type="project" value="InterPro"/>
</dbReference>
<evidence type="ECO:0000256" key="9">
    <source>
        <dbReference type="ARBA" id="ARBA00025772"/>
    </source>
</evidence>
<keyword evidence="8 11" id="KW-0472">Membrane</keyword>
<sequence length="198" mass="20469">MSSPSKGACELRRAQVAGFTLVELMITVVVLGVLLALGIPSFRYVSNSARLSTPANELVASLQLARAEAIRRNARTALCSSSDGAACAGAGAWQGWIVFVDADRNGAVTAGEEVLKQFTTPASINVTASPALNNGVLTFRSDGFARDTAGNLLTARIGVCMATTFPADNVRNVTLGAGSRPFIERVDANGACNAPANP</sequence>
<dbReference type="InterPro" id="IPR022346">
    <property type="entry name" value="T2SS_GspH"/>
</dbReference>
<dbReference type="InterPro" id="IPR045584">
    <property type="entry name" value="Pilin-like"/>
</dbReference>
<accession>A0A7W3U356</accession>
<dbReference type="GO" id="GO:0015628">
    <property type="term" value="P:protein secretion by the type II secretion system"/>
    <property type="evidence" value="ECO:0007669"/>
    <property type="project" value="InterPro"/>
</dbReference>
<keyword evidence="3" id="KW-1003">Cell membrane</keyword>
<name>A0A7W3U356_9GAMM</name>
<evidence type="ECO:0000313" key="14">
    <source>
        <dbReference type="Proteomes" id="UP000552587"/>
    </source>
</evidence>
<keyword evidence="5" id="KW-0997">Cell inner membrane</keyword>
<dbReference type="Pfam" id="PF12019">
    <property type="entry name" value="GspH"/>
    <property type="match status" value="1"/>
</dbReference>
<evidence type="ECO:0000313" key="13">
    <source>
        <dbReference type="EMBL" id="MBB1088048.1"/>
    </source>
</evidence>
<dbReference type="EMBL" id="JACHTE010000004">
    <property type="protein sequence ID" value="MBB1088048.1"/>
    <property type="molecule type" value="Genomic_DNA"/>
</dbReference>
<proteinExistence type="inferred from homology"/>
<keyword evidence="14" id="KW-1185">Reference proteome</keyword>
<evidence type="ECO:0000256" key="4">
    <source>
        <dbReference type="ARBA" id="ARBA00022481"/>
    </source>
</evidence>
<evidence type="ECO:0000256" key="10">
    <source>
        <dbReference type="ARBA" id="ARBA00030775"/>
    </source>
</evidence>
<evidence type="ECO:0000259" key="12">
    <source>
        <dbReference type="Pfam" id="PF12019"/>
    </source>
</evidence>
<comment type="similarity">
    <text evidence="9">Belongs to the GSP H family.</text>
</comment>
<dbReference type="Gene3D" id="3.55.40.10">
    <property type="entry name" value="minor pseudopilin epsh domain"/>
    <property type="match status" value="1"/>
</dbReference>
<evidence type="ECO:0000256" key="7">
    <source>
        <dbReference type="ARBA" id="ARBA00022989"/>
    </source>
</evidence>
<evidence type="ECO:0000256" key="3">
    <source>
        <dbReference type="ARBA" id="ARBA00022475"/>
    </source>
</evidence>
<evidence type="ECO:0000256" key="6">
    <source>
        <dbReference type="ARBA" id="ARBA00022692"/>
    </source>
</evidence>
<evidence type="ECO:0000256" key="5">
    <source>
        <dbReference type="ARBA" id="ARBA00022519"/>
    </source>
</evidence>
<feature type="transmembrane region" description="Helical" evidence="11">
    <location>
        <begin position="21"/>
        <end position="42"/>
    </location>
</feature>
<evidence type="ECO:0000256" key="1">
    <source>
        <dbReference type="ARBA" id="ARBA00004377"/>
    </source>
</evidence>
<organism evidence="13 14">
    <name type="scientific">Marilutibacter penaei</name>
    <dbReference type="NCBI Taxonomy" id="2759900"/>
    <lineage>
        <taxon>Bacteria</taxon>
        <taxon>Pseudomonadati</taxon>
        <taxon>Pseudomonadota</taxon>
        <taxon>Gammaproteobacteria</taxon>
        <taxon>Lysobacterales</taxon>
        <taxon>Lysobacteraceae</taxon>
        <taxon>Marilutibacter</taxon>
    </lineage>
</organism>
<dbReference type="InterPro" id="IPR012902">
    <property type="entry name" value="N_methyl_site"/>
</dbReference>
<dbReference type="RefSeq" id="WP_182669098.1">
    <property type="nucleotide sequence ID" value="NZ_JACHTE010000004.1"/>
</dbReference>
<dbReference type="SUPFAM" id="SSF54523">
    <property type="entry name" value="Pili subunits"/>
    <property type="match status" value="1"/>
</dbReference>
<keyword evidence="7 11" id="KW-1133">Transmembrane helix</keyword>
<evidence type="ECO:0000256" key="2">
    <source>
        <dbReference type="ARBA" id="ARBA00021549"/>
    </source>
</evidence>
<comment type="subcellular location">
    <subcellularLocation>
        <location evidence="1">Cell inner membrane</location>
        <topology evidence="1">Single-pass membrane protein</topology>
    </subcellularLocation>
</comment>
<keyword evidence="6 11" id="KW-0812">Transmembrane</keyword>
<dbReference type="NCBIfam" id="TIGR02532">
    <property type="entry name" value="IV_pilin_GFxxxE"/>
    <property type="match status" value="1"/>
</dbReference>
<evidence type="ECO:0000256" key="11">
    <source>
        <dbReference type="SAM" id="Phobius"/>
    </source>
</evidence>
<dbReference type="PROSITE" id="PS00409">
    <property type="entry name" value="PROKAR_NTER_METHYL"/>
    <property type="match status" value="1"/>
</dbReference>
<reference evidence="13 14" key="1">
    <citation type="submission" date="2020-07" db="EMBL/GenBank/DDBJ databases">
        <authorList>
            <person name="Xu S."/>
            <person name="Li A."/>
        </authorList>
    </citation>
    <scope>NUCLEOTIDE SEQUENCE [LARGE SCALE GENOMIC DNA]</scope>
    <source>
        <strain evidence="13 14">SG-8</strain>
    </source>
</reference>
<evidence type="ECO:0000256" key="8">
    <source>
        <dbReference type="ARBA" id="ARBA00023136"/>
    </source>
</evidence>
<feature type="domain" description="General secretion pathway GspH" evidence="12">
    <location>
        <begin position="55"/>
        <end position="153"/>
    </location>
</feature>
<dbReference type="Proteomes" id="UP000552587">
    <property type="component" value="Unassembled WGS sequence"/>
</dbReference>
<keyword evidence="4" id="KW-0488">Methylation</keyword>